<dbReference type="InterPro" id="IPR036388">
    <property type="entry name" value="WH-like_DNA-bd_sf"/>
</dbReference>
<reference evidence="3" key="1">
    <citation type="journal article" date="2019" name="Int. J. Syst. Evol. Microbiol.">
        <title>The Global Catalogue of Microorganisms (GCM) 10K type strain sequencing project: providing services to taxonomists for standard genome sequencing and annotation.</title>
        <authorList>
            <consortium name="The Broad Institute Genomics Platform"/>
            <consortium name="The Broad Institute Genome Sequencing Center for Infectious Disease"/>
            <person name="Wu L."/>
            <person name="Ma J."/>
        </authorList>
    </citation>
    <scope>NUCLEOTIDE SEQUENCE [LARGE SCALE GENOMIC DNA]</scope>
    <source>
        <strain evidence="3">CCUG 63419</strain>
    </source>
</reference>
<organism evidence="2 3">
    <name type="scientific">Paraperlucidibaca wandonensis</name>
    <dbReference type="NCBI Taxonomy" id="1268273"/>
    <lineage>
        <taxon>Bacteria</taxon>
        <taxon>Pseudomonadati</taxon>
        <taxon>Pseudomonadota</taxon>
        <taxon>Gammaproteobacteria</taxon>
        <taxon>Moraxellales</taxon>
        <taxon>Moraxellaceae</taxon>
        <taxon>Paraperlucidibaca</taxon>
    </lineage>
</organism>
<gene>
    <name evidence="2" type="ORF">ACFQ0F_06025</name>
</gene>
<feature type="domain" description="HTH marR-type" evidence="1">
    <location>
        <begin position="1"/>
        <end position="139"/>
    </location>
</feature>
<dbReference type="InterPro" id="IPR000835">
    <property type="entry name" value="HTH_MarR-typ"/>
</dbReference>
<sequence>MSIFTSSTLVLRFAEQQVFLNRKLDQALSAHGISFTEFTALRQLHIAPNKQIRRIDLAQLIGLSASGVTRLLNPMEKIGLVTKEASERDARVSLVKLTESGERLLKEAEVSFDHLADRSLQDFTEHDCSEFARLISKIR</sequence>
<dbReference type="InterPro" id="IPR036390">
    <property type="entry name" value="WH_DNA-bd_sf"/>
</dbReference>
<accession>A0ABW3HEQ4</accession>
<comment type="caution">
    <text evidence="2">The sequence shown here is derived from an EMBL/GenBank/DDBJ whole genome shotgun (WGS) entry which is preliminary data.</text>
</comment>
<dbReference type="SMART" id="SM00347">
    <property type="entry name" value="HTH_MARR"/>
    <property type="match status" value="1"/>
</dbReference>
<dbReference type="Pfam" id="PF12802">
    <property type="entry name" value="MarR_2"/>
    <property type="match status" value="1"/>
</dbReference>
<evidence type="ECO:0000313" key="3">
    <source>
        <dbReference type="Proteomes" id="UP001597044"/>
    </source>
</evidence>
<evidence type="ECO:0000259" key="1">
    <source>
        <dbReference type="PROSITE" id="PS50995"/>
    </source>
</evidence>
<dbReference type="PANTHER" id="PTHR33164:SF43">
    <property type="entry name" value="HTH-TYPE TRANSCRIPTIONAL REPRESSOR YETL"/>
    <property type="match status" value="1"/>
</dbReference>
<evidence type="ECO:0000313" key="2">
    <source>
        <dbReference type="EMBL" id="MFD0949948.1"/>
    </source>
</evidence>
<dbReference type="InterPro" id="IPR039422">
    <property type="entry name" value="MarR/SlyA-like"/>
</dbReference>
<protein>
    <submittedName>
        <fullName evidence="2">MarR family winged helix-turn-helix transcriptional regulator</fullName>
    </submittedName>
</protein>
<dbReference type="RefSeq" id="WP_379070160.1">
    <property type="nucleotide sequence ID" value="NZ_JBHTIT010000001.1"/>
</dbReference>
<name>A0ABW3HEQ4_9GAMM</name>
<proteinExistence type="predicted"/>
<dbReference type="Proteomes" id="UP001597044">
    <property type="component" value="Unassembled WGS sequence"/>
</dbReference>
<dbReference type="PANTHER" id="PTHR33164">
    <property type="entry name" value="TRANSCRIPTIONAL REGULATOR, MARR FAMILY"/>
    <property type="match status" value="1"/>
</dbReference>
<dbReference type="PROSITE" id="PS50995">
    <property type="entry name" value="HTH_MARR_2"/>
    <property type="match status" value="1"/>
</dbReference>
<keyword evidence="3" id="KW-1185">Reference proteome</keyword>
<dbReference type="SUPFAM" id="SSF46785">
    <property type="entry name" value="Winged helix' DNA-binding domain"/>
    <property type="match status" value="1"/>
</dbReference>
<dbReference type="PRINTS" id="PR00598">
    <property type="entry name" value="HTHMARR"/>
</dbReference>
<dbReference type="Gene3D" id="1.10.10.10">
    <property type="entry name" value="Winged helix-like DNA-binding domain superfamily/Winged helix DNA-binding domain"/>
    <property type="match status" value="1"/>
</dbReference>
<dbReference type="EMBL" id="JBHTIT010000001">
    <property type="protein sequence ID" value="MFD0949948.1"/>
    <property type="molecule type" value="Genomic_DNA"/>
</dbReference>